<dbReference type="Proteomes" id="UP001451303">
    <property type="component" value="Unassembled WGS sequence"/>
</dbReference>
<sequence length="755" mass="86284">MIYRGATGDHLCLECNEIKEIFDFEASIPVRFWRTLDLLAHIDRSDRVTKGLWELKKNMDKACSFCSFLMNCASRMATHTTVDLNSENWFLALGVRTSAFVAGNASGERPANLLSTQVLELCLRKMPYHQDPFMIQWKDVYLILPAQAYNDGHDEITDTIDWELIHKWLGTCHSEHANCHTSTLATITLENIPSFFLIDCERETIVLGSGMRNLKYVTLSYVWGASTTSPQVLDASTSLPVLPDSNQRPKVVNDAMEAVRRIEYRYLWVDRYCIPQSDHDAKSKQIKNMGRIYSMSILTIIAAAGSNAEYGLPGVTSPPSLQLAWTTLRSGNRAMPFIYFEPPNKDILRSTWNSRGWTYQEALLSKRRLVFTDRHVYFQCESIQSIGYLYLRLDPQKGWPYSVEPAKGSEVFPFRWYYGTSSSADSIWDLINDYRKRMLSFEHDAIHAVQGILESFRSNCDLWLFYGLPVMGPNTSDIDNLQSTPSVFTDRELALGLAFRPSWEVHSGMQELLGSLLWMDRWDTTVALHQCQETGLSDQAELRRIGFPSWTWAGWKTANNSVEIIGHTRGYYTLGSGVTPKYNILDGFSFEIHVSYDDLCLTWPRDYYEIRRRSGNISQFPDFLIISGPVFDVSISCTNADDQCTAGYPTRPAVWKYTSPPFLARATYKGPPFSINEVRGDTIDLLALYLHSKALHEPYSNTYIHTLLLRPVGEDVHGQIYERVTCVRVSPFEAQWGLYSLAEGLNLRQMELRIR</sequence>
<evidence type="ECO:0000313" key="3">
    <source>
        <dbReference type="Proteomes" id="UP001451303"/>
    </source>
</evidence>
<dbReference type="PANTHER" id="PTHR33112">
    <property type="entry name" value="DOMAIN PROTEIN, PUTATIVE-RELATED"/>
    <property type="match status" value="1"/>
</dbReference>
<gene>
    <name evidence="2" type="ORF">QR685DRAFT_490067</name>
</gene>
<comment type="caution">
    <text evidence="2">The sequence shown here is derived from an EMBL/GenBank/DDBJ whole genome shotgun (WGS) entry which is preliminary data.</text>
</comment>
<dbReference type="Pfam" id="PF06985">
    <property type="entry name" value="HET"/>
    <property type="match status" value="1"/>
</dbReference>
<name>A0ABR3DUH9_NEUIN</name>
<keyword evidence="3" id="KW-1185">Reference proteome</keyword>
<evidence type="ECO:0000259" key="1">
    <source>
        <dbReference type="Pfam" id="PF06985"/>
    </source>
</evidence>
<evidence type="ECO:0000313" key="2">
    <source>
        <dbReference type="EMBL" id="KAL0475978.1"/>
    </source>
</evidence>
<dbReference type="PANTHER" id="PTHR33112:SF1">
    <property type="entry name" value="HETEROKARYON INCOMPATIBILITY DOMAIN-CONTAINING PROTEIN"/>
    <property type="match status" value="1"/>
</dbReference>
<accession>A0ABR3DUH9</accession>
<reference evidence="2 3" key="1">
    <citation type="submission" date="2023-09" db="EMBL/GenBank/DDBJ databases">
        <title>Multi-omics analysis of a traditional fermented food reveals byproduct-associated fungal strains for waste-to-food upcycling.</title>
        <authorList>
            <consortium name="Lawrence Berkeley National Laboratory"/>
            <person name="Rekdal V.M."/>
            <person name="Villalobos-Escobedo J.M."/>
            <person name="Rodriguez-Valeron N."/>
            <person name="Garcia M.O."/>
            <person name="Vasquez D.P."/>
            <person name="Damayanti I."/>
            <person name="Sorensen P.M."/>
            <person name="Baidoo E.E."/>
            <person name="De Carvalho A.C."/>
            <person name="Riley R."/>
            <person name="Lipzen A."/>
            <person name="He G."/>
            <person name="Yan M."/>
            <person name="Haridas S."/>
            <person name="Daum C."/>
            <person name="Yoshinaga Y."/>
            <person name="Ng V."/>
            <person name="Grigoriev I.V."/>
            <person name="Munk R."/>
            <person name="Nuraida L."/>
            <person name="Wijaya C.H."/>
            <person name="Morales P.-C."/>
            <person name="Keasling J.D."/>
        </authorList>
    </citation>
    <scope>NUCLEOTIDE SEQUENCE [LARGE SCALE GENOMIC DNA]</scope>
    <source>
        <strain evidence="2 3">FGSC 2613</strain>
    </source>
</reference>
<proteinExistence type="predicted"/>
<organism evidence="2 3">
    <name type="scientific">Neurospora intermedia</name>
    <dbReference type="NCBI Taxonomy" id="5142"/>
    <lineage>
        <taxon>Eukaryota</taxon>
        <taxon>Fungi</taxon>
        <taxon>Dikarya</taxon>
        <taxon>Ascomycota</taxon>
        <taxon>Pezizomycotina</taxon>
        <taxon>Sordariomycetes</taxon>
        <taxon>Sordariomycetidae</taxon>
        <taxon>Sordariales</taxon>
        <taxon>Sordariaceae</taxon>
        <taxon>Neurospora</taxon>
    </lineage>
</organism>
<dbReference type="EMBL" id="JAVLET010000001">
    <property type="protein sequence ID" value="KAL0475978.1"/>
    <property type="molecule type" value="Genomic_DNA"/>
</dbReference>
<feature type="domain" description="Heterokaryon incompatibility" evidence="1">
    <location>
        <begin position="216"/>
        <end position="361"/>
    </location>
</feature>
<dbReference type="InterPro" id="IPR010730">
    <property type="entry name" value="HET"/>
</dbReference>
<protein>
    <submittedName>
        <fullName evidence="2">Heterokaryon incompatibility protein domain-containing protein</fullName>
    </submittedName>
</protein>